<evidence type="ECO:0000256" key="1">
    <source>
        <dbReference type="ARBA" id="ARBA00022658"/>
    </source>
</evidence>
<feature type="repeat" description="RCC1" evidence="4">
    <location>
        <begin position="369"/>
        <end position="419"/>
    </location>
</feature>
<dbReference type="OrthoDB" id="8068875at2759"/>
<dbReference type="Pfam" id="PF25390">
    <property type="entry name" value="WD40_RLD"/>
    <property type="match status" value="1"/>
</dbReference>
<evidence type="ECO:0000313" key="6">
    <source>
        <dbReference type="EMBL" id="EGC28869.1"/>
    </source>
</evidence>
<dbReference type="EMBL" id="GL871528">
    <property type="protein sequence ID" value="EGC28869.1"/>
    <property type="molecule type" value="Genomic_DNA"/>
</dbReference>
<evidence type="ECO:0000256" key="3">
    <source>
        <dbReference type="PROSITE-ProRule" id="PRU00023"/>
    </source>
</evidence>
<dbReference type="AlphaFoldDB" id="F1A4L0"/>
<dbReference type="InterPro" id="IPR036770">
    <property type="entry name" value="Ankyrin_rpt-contain_sf"/>
</dbReference>
<dbReference type="InterPro" id="IPR009091">
    <property type="entry name" value="RCC1/BLIP-II"/>
</dbReference>
<evidence type="ECO:0000256" key="4">
    <source>
        <dbReference type="PROSITE-ProRule" id="PRU00235"/>
    </source>
</evidence>
<dbReference type="Proteomes" id="UP000001064">
    <property type="component" value="Unassembled WGS sequence"/>
</dbReference>
<dbReference type="InterPro" id="IPR058923">
    <property type="entry name" value="RCC1-like_dom"/>
</dbReference>
<dbReference type="InterPro" id="IPR051553">
    <property type="entry name" value="Ran_GTPase-activating"/>
</dbReference>
<dbReference type="eggNOG" id="KOG0941">
    <property type="taxonomic scope" value="Eukaryota"/>
</dbReference>
<dbReference type="PROSITE" id="PS50088">
    <property type="entry name" value="ANK_REPEAT"/>
    <property type="match status" value="1"/>
</dbReference>
<feature type="repeat" description="RCC1" evidence="4">
    <location>
        <begin position="319"/>
        <end position="368"/>
    </location>
</feature>
<keyword evidence="3" id="KW-0040">ANK repeat</keyword>
<evidence type="ECO:0000313" key="7">
    <source>
        <dbReference type="Proteomes" id="UP000001064"/>
    </source>
</evidence>
<dbReference type="Gene3D" id="2.130.10.30">
    <property type="entry name" value="Regulator of chromosome condensation 1/beta-lactamase-inhibitor protein II"/>
    <property type="match status" value="1"/>
</dbReference>
<dbReference type="PANTHER" id="PTHR45982:SF1">
    <property type="entry name" value="REGULATOR OF CHROMOSOME CONDENSATION"/>
    <property type="match status" value="1"/>
</dbReference>
<dbReference type="SUPFAM" id="SSF50985">
    <property type="entry name" value="RCC1/BLIP-II"/>
    <property type="match status" value="1"/>
</dbReference>
<feature type="repeat" description="RCC1" evidence="4">
    <location>
        <begin position="420"/>
        <end position="450"/>
    </location>
</feature>
<dbReference type="PANTHER" id="PTHR45982">
    <property type="entry name" value="REGULATOR OF CHROMOSOME CONDENSATION"/>
    <property type="match status" value="1"/>
</dbReference>
<dbReference type="Pfam" id="PF13857">
    <property type="entry name" value="Ank_5"/>
    <property type="match status" value="1"/>
</dbReference>
<evidence type="ECO:0000256" key="2">
    <source>
        <dbReference type="ARBA" id="ARBA00022737"/>
    </source>
</evidence>
<feature type="domain" description="RCC1-like" evidence="5">
    <location>
        <begin position="162"/>
        <end position="436"/>
    </location>
</feature>
<dbReference type="Gene3D" id="1.25.40.20">
    <property type="entry name" value="Ankyrin repeat-containing domain"/>
    <property type="match status" value="1"/>
</dbReference>
<dbReference type="GeneID" id="10507064"/>
<sequence>MENNYYYSQKEKDDTITFNSSSSPIAVTQYAYRTGINNFRDFFSTTEYFDGDTPLTFLIANYVHDMNLLVNLIKKFDTRNEFKELINIPNDYGETPLHVAAIYNNVEVTKAIIESKYIDPTIKDHRCLTAMDIAILMGHTKVSNVLKDCKNMPISDIKPNIYQWGNIFTSKLSFEVRSNQTPLLFNDTLSSPIQTSYGQNFCLTLTDTGHVYSAGLCSYGKTGQNKKRDILIPTMIVSLGDKRIKAIACGKDHSLLLDDIGCVYSFGNSSMGRLGLDYTDLAEPPIFISKPTLISSFGDKCMTTIACGTDSSFSISSDGHVYSWGSNINSKLGFQGAILQSTPRKIENLVKMKDVACSNWHTVLLDEKGYVYTFGSNIDGRLGRSINGKESYQAGIVNLDFKVRKIHCGTNFTTVLTESNTLYSWGSNNHGQLGVPSISAVSEFSEKPLL</sequence>
<evidence type="ECO:0000259" key="5">
    <source>
        <dbReference type="Pfam" id="PF25390"/>
    </source>
</evidence>
<dbReference type="SMART" id="SM00248">
    <property type="entry name" value="ANK"/>
    <property type="match status" value="3"/>
</dbReference>
<dbReference type="InterPro" id="IPR002110">
    <property type="entry name" value="Ankyrin_rpt"/>
</dbReference>
<dbReference type="SUPFAM" id="SSF48403">
    <property type="entry name" value="Ankyrin repeat"/>
    <property type="match status" value="1"/>
</dbReference>
<dbReference type="PROSITE" id="PS50012">
    <property type="entry name" value="RCC1_3"/>
    <property type="match status" value="5"/>
</dbReference>
<feature type="repeat" description="RCC1" evidence="4">
    <location>
        <begin position="261"/>
        <end position="318"/>
    </location>
</feature>
<dbReference type="PROSITE" id="PS00626">
    <property type="entry name" value="RCC1_2"/>
    <property type="match status" value="1"/>
</dbReference>
<dbReference type="VEuPathDB" id="AmoebaDB:DICPUDRAFT_85064"/>
<dbReference type="KEGG" id="dpp:DICPUDRAFT_85064"/>
<name>F1A4L0_DICPU</name>
<gene>
    <name evidence="6" type="ORF">DICPUDRAFT_85064</name>
</gene>
<protein>
    <recommendedName>
        <fullName evidence="5">RCC1-like domain-containing protein</fullName>
    </recommendedName>
</protein>
<keyword evidence="7" id="KW-1185">Reference proteome</keyword>
<keyword evidence="1" id="KW-0344">Guanine-nucleotide releasing factor</keyword>
<dbReference type="InParanoid" id="F1A4L0"/>
<dbReference type="PROSITE" id="PS50297">
    <property type="entry name" value="ANK_REP_REGION"/>
    <property type="match status" value="1"/>
</dbReference>
<feature type="repeat" description="ANK" evidence="3">
    <location>
        <begin position="92"/>
        <end position="114"/>
    </location>
</feature>
<dbReference type="PRINTS" id="PR00633">
    <property type="entry name" value="RCCNDNSATION"/>
</dbReference>
<accession>F1A4L0</accession>
<dbReference type="OMA" id="MACAEMA"/>
<dbReference type="InterPro" id="IPR000408">
    <property type="entry name" value="Reg_chr_condens"/>
</dbReference>
<proteinExistence type="predicted"/>
<feature type="non-terminal residue" evidence="6">
    <location>
        <position position="1"/>
    </location>
</feature>
<organism evidence="6 7">
    <name type="scientific">Dictyostelium purpureum</name>
    <name type="common">Slime mold</name>
    <dbReference type="NCBI Taxonomy" id="5786"/>
    <lineage>
        <taxon>Eukaryota</taxon>
        <taxon>Amoebozoa</taxon>
        <taxon>Evosea</taxon>
        <taxon>Eumycetozoa</taxon>
        <taxon>Dictyostelia</taxon>
        <taxon>Dictyosteliales</taxon>
        <taxon>Dictyosteliaceae</taxon>
        <taxon>Dictyostelium</taxon>
    </lineage>
</organism>
<feature type="repeat" description="RCC1" evidence="4">
    <location>
        <begin position="209"/>
        <end position="260"/>
    </location>
</feature>
<dbReference type="STRING" id="5786.F1A4L0"/>
<keyword evidence="2" id="KW-0677">Repeat</keyword>
<dbReference type="RefSeq" id="XP_003294606.1">
    <property type="nucleotide sequence ID" value="XM_003294558.1"/>
</dbReference>
<reference evidence="7" key="1">
    <citation type="journal article" date="2011" name="Genome Biol.">
        <title>Comparative genomics of the social amoebae Dictyostelium discoideum and Dictyostelium purpureum.</title>
        <authorList>
            <consortium name="US DOE Joint Genome Institute (JGI-PGF)"/>
            <person name="Sucgang R."/>
            <person name="Kuo A."/>
            <person name="Tian X."/>
            <person name="Salerno W."/>
            <person name="Parikh A."/>
            <person name="Feasley C.L."/>
            <person name="Dalin E."/>
            <person name="Tu H."/>
            <person name="Huang E."/>
            <person name="Barry K."/>
            <person name="Lindquist E."/>
            <person name="Shapiro H."/>
            <person name="Bruce D."/>
            <person name="Schmutz J."/>
            <person name="Salamov A."/>
            <person name="Fey P."/>
            <person name="Gaudet P."/>
            <person name="Anjard C."/>
            <person name="Babu M.M."/>
            <person name="Basu S."/>
            <person name="Bushmanova Y."/>
            <person name="van der Wel H."/>
            <person name="Katoh-Kurasawa M."/>
            <person name="Dinh C."/>
            <person name="Coutinho P.M."/>
            <person name="Saito T."/>
            <person name="Elias M."/>
            <person name="Schaap P."/>
            <person name="Kay R.R."/>
            <person name="Henrissat B."/>
            <person name="Eichinger L."/>
            <person name="Rivero F."/>
            <person name="Putnam N.H."/>
            <person name="West C.M."/>
            <person name="Loomis W.F."/>
            <person name="Chisholm R.L."/>
            <person name="Shaulsky G."/>
            <person name="Strassmann J.E."/>
            <person name="Queller D.C."/>
            <person name="Kuspa A."/>
            <person name="Grigoriev I.V."/>
        </authorList>
    </citation>
    <scope>NUCLEOTIDE SEQUENCE [LARGE SCALE GENOMIC DNA]</scope>
    <source>
        <strain evidence="7">QSDP1</strain>
    </source>
</reference>